<dbReference type="InterPro" id="IPR051843">
    <property type="entry name" value="CPA1_transporter"/>
</dbReference>
<evidence type="ECO:0000259" key="8">
    <source>
        <dbReference type="Pfam" id="PF00999"/>
    </source>
</evidence>
<reference evidence="9 10" key="1">
    <citation type="journal article" date="2017" name="PLoS Biol.">
        <title>The sea cucumber genome provides insights into morphological evolution and visceral regeneration.</title>
        <authorList>
            <person name="Zhang X."/>
            <person name="Sun L."/>
            <person name="Yuan J."/>
            <person name="Sun Y."/>
            <person name="Gao Y."/>
            <person name="Zhang L."/>
            <person name="Li S."/>
            <person name="Dai H."/>
            <person name="Hamel J.F."/>
            <person name="Liu C."/>
            <person name="Yu Y."/>
            <person name="Liu S."/>
            <person name="Lin W."/>
            <person name="Guo K."/>
            <person name="Jin S."/>
            <person name="Xu P."/>
            <person name="Storey K.B."/>
            <person name="Huan P."/>
            <person name="Zhang T."/>
            <person name="Zhou Y."/>
            <person name="Zhang J."/>
            <person name="Lin C."/>
            <person name="Li X."/>
            <person name="Xing L."/>
            <person name="Huo D."/>
            <person name="Sun M."/>
            <person name="Wang L."/>
            <person name="Mercier A."/>
            <person name="Li F."/>
            <person name="Yang H."/>
            <person name="Xiang J."/>
        </authorList>
    </citation>
    <scope>NUCLEOTIDE SEQUENCE [LARGE SCALE GENOMIC DNA]</scope>
    <source>
        <strain evidence="9">Shaxun</strain>
        <tissue evidence="9">Muscle</tissue>
    </source>
</reference>
<keyword evidence="5 7" id="KW-0472">Membrane</keyword>
<dbReference type="GO" id="GO:1902600">
    <property type="term" value="P:proton transmembrane transport"/>
    <property type="evidence" value="ECO:0007669"/>
    <property type="project" value="InterPro"/>
</dbReference>
<comment type="caution">
    <text evidence="9">The sequence shown here is derived from an EMBL/GenBank/DDBJ whole genome shotgun (WGS) entry which is preliminary data.</text>
</comment>
<dbReference type="PANTHER" id="PTHR31102:SF1">
    <property type="entry name" value="CATION_H+ EXCHANGER DOMAIN-CONTAINING PROTEIN"/>
    <property type="match status" value="1"/>
</dbReference>
<feature type="transmembrane region" description="Helical" evidence="7">
    <location>
        <begin position="18"/>
        <end position="35"/>
    </location>
</feature>
<feature type="transmembrane region" description="Helical" evidence="7">
    <location>
        <begin position="198"/>
        <end position="221"/>
    </location>
</feature>
<feature type="transmembrane region" description="Helical" evidence="7">
    <location>
        <begin position="99"/>
        <end position="117"/>
    </location>
</feature>
<evidence type="ECO:0000256" key="4">
    <source>
        <dbReference type="ARBA" id="ARBA00022989"/>
    </source>
</evidence>
<evidence type="ECO:0000256" key="7">
    <source>
        <dbReference type="SAM" id="Phobius"/>
    </source>
</evidence>
<evidence type="ECO:0000256" key="1">
    <source>
        <dbReference type="ARBA" id="ARBA00004141"/>
    </source>
</evidence>
<dbReference type="OrthoDB" id="423807at2759"/>
<feature type="region of interest" description="Disordered" evidence="6">
    <location>
        <begin position="231"/>
        <end position="260"/>
    </location>
</feature>
<dbReference type="EMBL" id="MRZV01000675">
    <property type="protein sequence ID" value="PIK45923.1"/>
    <property type="molecule type" value="Genomic_DNA"/>
</dbReference>
<dbReference type="InterPro" id="IPR006153">
    <property type="entry name" value="Cation/H_exchanger_TM"/>
</dbReference>
<keyword evidence="4 7" id="KW-1133">Transmembrane helix</keyword>
<dbReference type="GO" id="GO:0015297">
    <property type="term" value="F:antiporter activity"/>
    <property type="evidence" value="ECO:0007669"/>
    <property type="project" value="InterPro"/>
</dbReference>
<feature type="compositionally biased region" description="Acidic residues" evidence="6">
    <location>
        <begin position="247"/>
        <end position="260"/>
    </location>
</feature>
<evidence type="ECO:0000256" key="3">
    <source>
        <dbReference type="ARBA" id="ARBA00022692"/>
    </source>
</evidence>
<protein>
    <submittedName>
        <fullName evidence="9">Putative mitochondrial sodium/hydrogen exchanger 9B2</fullName>
    </submittedName>
</protein>
<comment type="subcellular location">
    <subcellularLocation>
        <location evidence="1">Membrane</location>
        <topology evidence="1">Multi-pass membrane protein</topology>
    </subcellularLocation>
</comment>
<comment type="similarity">
    <text evidence="2">Belongs to the monovalent cation:proton antiporter 1 (CPA1) transporter (TC 2.A.36) family.</text>
</comment>
<evidence type="ECO:0000313" key="9">
    <source>
        <dbReference type="EMBL" id="PIK45923.1"/>
    </source>
</evidence>
<keyword evidence="10" id="KW-1185">Reference proteome</keyword>
<dbReference type="Pfam" id="PF00999">
    <property type="entry name" value="Na_H_Exchanger"/>
    <property type="match status" value="1"/>
</dbReference>
<feature type="domain" description="Cation/H+ exchanger transmembrane" evidence="8">
    <location>
        <begin position="16"/>
        <end position="216"/>
    </location>
</feature>
<accession>A0A2G8KD69</accession>
<dbReference type="Proteomes" id="UP000230750">
    <property type="component" value="Unassembled WGS sequence"/>
</dbReference>
<evidence type="ECO:0000256" key="5">
    <source>
        <dbReference type="ARBA" id="ARBA00023136"/>
    </source>
</evidence>
<name>A0A2G8KD69_STIJA</name>
<dbReference type="STRING" id="307972.A0A2G8KD69"/>
<evidence type="ECO:0000313" key="10">
    <source>
        <dbReference type="Proteomes" id="UP000230750"/>
    </source>
</evidence>
<dbReference type="GO" id="GO:0016020">
    <property type="term" value="C:membrane"/>
    <property type="evidence" value="ECO:0007669"/>
    <property type="project" value="UniProtKB-SubCell"/>
</dbReference>
<organism evidence="9 10">
    <name type="scientific">Stichopus japonicus</name>
    <name type="common">Sea cucumber</name>
    <dbReference type="NCBI Taxonomy" id="307972"/>
    <lineage>
        <taxon>Eukaryota</taxon>
        <taxon>Metazoa</taxon>
        <taxon>Echinodermata</taxon>
        <taxon>Eleutherozoa</taxon>
        <taxon>Echinozoa</taxon>
        <taxon>Holothuroidea</taxon>
        <taxon>Aspidochirotacea</taxon>
        <taxon>Aspidochirotida</taxon>
        <taxon>Stichopodidae</taxon>
        <taxon>Apostichopus</taxon>
    </lineage>
</organism>
<evidence type="ECO:0000256" key="2">
    <source>
        <dbReference type="ARBA" id="ARBA00007367"/>
    </source>
</evidence>
<proteinExistence type="inferred from homology"/>
<evidence type="ECO:0000256" key="6">
    <source>
        <dbReference type="SAM" id="MobiDB-lite"/>
    </source>
</evidence>
<gene>
    <name evidence="9" type="ORF">BSL78_17202</name>
</gene>
<feature type="transmembrane region" description="Helical" evidence="7">
    <location>
        <begin position="124"/>
        <end position="147"/>
    </location>
</feature>
<keyword evidence="3 7" id="KW-0812">Transmembrane</keyword>
<dbReference type="PANTHER" id="PTHR31102">
    <property type="match status" value="1"/>
</dbReference>
<sequence>MEVPGNVIFSILRGPLELVIGLVYGLSGGVLVWYIPHDKKTASQLRFIFLVSGGILAVFGSDLAGLPGAGALGCLTLAFVAGHGWKDSKEPVEVQLNQLWLMFQPLLFGLIGAEVLLEDIQLSTLGLGLITLFLGLIVRTIVSGLAVTRAGLNTKEIIFVAVAWLPKATVQAAIGSVALETARGKSSYEHLEVYGSQILTIAVLSIILTAPLGAVLISLLGPHLLQKSAGKMEEAGRQLNRSSSGEREEEDEEPETAAMG</sequence>
<feature type="transmembrane region" description="Helical" evidence="7">
    <location>
        <begin position="47"/>
        <end position="79"/>
    </location>
</feature>
<dbReference type="AlphaFoldDB" id="A0A2G8KD69"/>